<protein>
    <submittedName>
        <fullName evidence="2">Uncharacterized protein</fullName>
    </submittedName>
</protein>
<dbReference type="RefSeq" id="WP_127691645.1">
    <property type="nucleotide sequence ID" value="NZ_RZUL01000006.1"/>
</dbReference>
<dbReference type="EMBL" id="RZUL01000006">
    <property type="protein sequence ID" value="RVT39560.1"/>
    <property type="molecule type" value="Genomic_DNA"/>
</dbReference>
<keyword evidence="3" id="KW-1185">Reference proteome</keyword>
<sequence>MLHEPLHARPDNTPLDMAGLLEILAHNSARPRYAFMVLNLIARAARPNGSAGPDVVQGGALIPLRDWLCDALTPMGHREPGRIALALRVRRDLEAAGSLPAEPEEAERVVEAETRARIRTSSKTNISRAVSDLVRAGMIVRHYQGYRVDHHNRGAQRQAVYTLTPVARRLLQPHSPPATVAPPMRQASLPFG</sequence>
<evidence type="ECO:0000313" key="3">
    <source>
        <dbReference type="Proteomes" id="UP000282977"/>
    </source>
</evidence>
<dbReference type="OrthoDB" id="7471348at2"/>
<dbReference type="Proteomes" id="UP000282977">
    <property type="component" value="Unassembled WGS sequence"/>
</dbReference>
<proteinExistence type="predicted"/>
<evidence type="ECO:0000256" key="1">
    <source>
        <dbReference type="SAM" id="MobiDB-lite"/>
    </source>
</evidence>
<organism evidence="2 3">
    <name type="scientific">Sphingobium algorifonticola</name>
    <dbReference type="NCBI Taxonomy" id="2008318"/>
    <lineage>
        <taxon>Bacteria</taxon>
        <taxon>Pseudomonadati</taxon>
        <taxon>Pseudomonadota</taxon>
        <taxon>Alphaproteobacteria</taxon>
        <taxon>Sphingomonadales</taxon>
        <taxon>Sphingomonadaceae</taxon>
        <taxon>Sphingobium</taxon>
    </lineage>
</organism>
<evidence type="ECO:0000313" key="2">
    <source>
        <dbReference type="EMBL" id="RVT39560.1"/>
    </source>
</evidence>
<name>A0A437J4H0_9SPHN</name>
<dbReference type="AlphaFoldDB" id="A0A437J4H0"/>
<feature type="region of interest" description="Disordered" evidence="1">
    <location>
        <begin position="173"/>
        <end position="192"/>
    </location>
</feature>
<accession>A0A437J4H0</accession>
<gene>
    <name evidence="2" type="ORF">ENE74_14425</name>
</gene>
<reference evidence="2 3" key="1">
    <citation type="submission" date="2019-01" db="EMBL/GenBank/DDBJ databases">
        <authorList>
            <person name="Chen W.-M."/>
        </authorList>
    </citation>
    <scope>NUCLEOTIDE SEQUENCE [LARGE SCALE GENOMIC DNA]</scope>
    <source>
        <strain evidence="2 3">TLA-22</strain>
    </source>
</reference>
<comment type="caution">
    <text evidence="2">The sequence shown here is derived from an EMBL/GenBank/DDBJ whole genome shotgun (WGS) entry which is preliminary data.</text>
</comment>